<keyword evidence="4 7" id="KW-1133">Transmembrane helix</keyword>
<gene>
    <name evidence="10" type="ORF">RI543_003046</name>
</gene>
<keyword evidence="5 7" id="KW-0472">Membrane</keyword>
<dbReference type="GO" id="GO:0003682">
    <property type="term" value="F:chromatin binding"/>
    <property type="evidence" value="ECO:0007669"/>
    <property type="project" value="InterPro"/>
</dbReference>
<reference evidence="11" key="1">
    <citation type="submission" date="2023-07" db="EMBL/GenBank/DDBJ databases">
        <title>A draft genome of Kazachstania heterogenica Y-27499.</title>
        <authorList>
            <person name="Donic C."/>
            <person name="Kralova J.S."/>
            <person name="Fidel L."/>
            <person name="Ben-Dor S."/>
            <person name="Jung S."/>
        </authorList>
    </citation>
    <scope>NUCLEOTIDE SEQUENCE [LARGE SCALE GENOMIC DNA]</scope>
    <source>
        <strain evidence="11">Y27499</strain>
    </source>
</reference>
<keyword evidence="3 7" id="KW-0812">Transmembrane</keyword>
<dbReference type="GO" id="GO:0071763">
    <property type="term" value="P:nuclear membrane organization"/>
    <property type="evidence" value="ECO:0007669"/>
    <property type="project" value="TreeGrafter"/>
</dbReference>
<evidence type="ECO:0000256" key="1">
    <source>
        <dbReference type="ARBA" id="ARBA00004540"/>
    </source>
</evidence>
<feature type="transmembrane region" description="Helical" evidence="7">
    <location>
        <begin position="731"/>
        <end position="749"/>
    </location>
</feature>
<dbReference type="InterPro" id="IPR044780">
    <property type="entry name" value="Heh2/Src1"/>
</dbReference>
<dbReference type="GO" id="GO:0005637">
    <property type="term" value="C:nuclear inner membrane"/>
    <property type="evidence" value="ECO:0007669"/>
    <property type="project" value="UniProtKB-SubCell"/>
</dbReference>
<dbReference type="PANTHER" id="PTHR47808:SF2">
    <property type="entry name" value="LEM DOMAIN-CONTAINING PROTEIN 2"/>
    <property type="match status" value="1"/>
</dbReference>
<dbReference type="PANTHER" id="PTHR47808">
    <property type="entry name" value="INNER NUCLEAR MEMBRANE PROTEIN HEH2-RELATED"/>
    <property type="match status" value="1"/>
</dbReference>
<comment type="subcellular location">
    <subcellularLocation>
        <location evidence="1">Nucleus inner membrane</location>
    </subcellularLocation>
</comment>
<dbReference type="InterPro" id="IPR041885">
    <property type="entry name" value="MAN1_winged_helix_dom"/>
</dbReference>
<dbReference type="InterPro" id="IPR018996">
    <property type="entry name" value="Man1/Src1-like_C"/>
</dbReference>
<dbReference type="InterPro" id="IPR025856">
    <property type="entry name" value="HeH/LEM_domain"/>
</dbReference>
<evidence type="ECO:0000259" key="8">
    <source>
        <dbReference type="Pfam" id="PF09402"/>
    </source>
</evidence>
<keyword evidence="2" id="KW-0597">Phosphoprotein</keyword>
<evidence type="ECO:0000259" key="9">
    <source>
        <dbReference type="Pfam" id="PF12949"/>
    </source>
</evidence>
<evidence type="ECO:0000256" key="6">
    <source>
        <dbReference type="ARBA" id="ARBA00023242"/>
    </source>
</evidence>
<evidence type="ECO:0000256" key="4">
    <source>
        <dbReference type="ARBA" id="ARBA00022989"/>
    </source>
</evidence>
<dbReference type="GO" id="GO:0034399">
    <property type="term" value="C:nuclear periphery"/>
    <property type="evidence" value="ECO:0007669"/>
    <property type="project" value="TreeGrafter"/>
</dbReference>
<proteinExistence type="predicted"/>
<evidence type="ECO:0000256" key="3">
    <source>
        <dbReference type="ARBA" id="ARBA00022692"/>
    </source>
</evidence>
<organism evidence="10 11">
    <name type="scientific">Arxiozyma heterogenica</name>
    <dbReference type="NCBI Taxonomy" id="278026"/>
    <lineage>
        <taxon>Eukaryota</taxon>
        <taxon>Fungi</taxon>
        <taxon>Dikarya</taxon>
        <taxon>Ascomycota</taxon>
        <taxon>Saccharomycotina</taxon>
        <taxon>Saccharomycetes</taxon>
        <taxon>Saccharomycetales</taxon>
        <taxon>Saccharomycetaceae</taxon>
        <taxon>Arxiozyma</taxon>
    </lineage>
</organism>
<protein>
    <recommendedName>
        <fullName evidence="12">Inner nuclear membrane protein SRC1</fullName>
    </recommendedName>
</protein>
<keyword evidence="6" id="KW-0539">Nucleus</keyword>
<dbReference type="AlphaFoldDB" id="A0AAN7ZXI9"/>
<keyword evidence="11" id="KW-1185">Reference proteome</keyword>
<dbReference type="EMBL" id="JAWIZZ010000047">
    <property type="protein sequence ID" value="KAK5779161.1"/>
    <property type="molecule type" value="Genomic_DNA"/>
</dbReference>
<accession>A0AAN7ZXI9</accession>
<evidence type="ECO:0000256" key="7">
    <source>
        <dbReference type="SAM" id="Phobius"/>
    </source>
</evidence>
<sequence>MPLNDYLREGFNPQSLKISELRRILTENTVAYPSSSKKKDLLKLYDEFIVPMIPELREKYGISRSNNDNEGDIEIVESKIKTQEKKRKLEDDFSNAFHSRTSSISSVSSIEEDIIKELRKNADTPSTPKRKKPKYDIKEKKTTPILQKVASKKVSEPFSKNITPISKFDISNSSISEEEHESEESFQSEIKKSQLYEKQLTQNTKERKPTFDFSYKRQNFGQNSNNLKVSAEFGEQLQNIVLENNDKKESDITNFDSTDNLHKTETSLEVINDQSQVSIKDEDIKEKKEPLDESMVSQTQDYSIPTAKNGIDEVTELSDVGIEMPISSSHLIRTPDLPTSQDVITSEQLTKMVKNNINDGNGDCLQPENVNWLTNPTEKATSTDIIDLKASKKETKADIIDLEEIEDEIESNDHIDNDLTENHPTDDTDLSINRSNVLIKTKTSFIFKQFVKFSFKSFLYLTFGLILSLVIWFYQNNIYTGYCGQEQHFPTFRERYPEFLYFEKIDSILTDYKPSCIPCPENGICFPYMNLKCKPEYKVERSPIDIFGLFPFRNRCVRDDKKKELINEVVSKSLDFLRFRNAQMACGESKDDMESGIAETDLFNIFQESKTSSLEDEEFQDIWEQVVELLKKQPDIIYRQVSTIDFFNDDIENKEFFTNKLLQIPIHKYRSCTDTKESIRRHGVQGKKGHLSKENRPSQNRYFRSTSKKYITLKCHFELEIIRTYQRFKHFIWFGLLSVLLLKVIQIKIQNYFLRKSKIKHLTNVVIERLKKNKIETPDVPYLSSVQLRDILINDEANIKLRNSIWNEVTKNVESNNANIKSSLLEIHGDMMRCWEWIGPIENKATQNK</sequence>
<evidence type="ECO:0000256" key="5">
    <source>
        <dbReference type="ARBA" id="ARBA00023136"/>
    </source>
</evidence>
<evidence type="ECO:0000313" key="11">
    <source>
        <dbReference type="Proteomes" id="UP001306508"/>
    </source>
</evidence>
<evidence type="ECO:0000256" key="2">
    <source>
        <dbReference type="ARBA" id="ARBA00022553"/>
    </source>
</evidence>
<evidence type="ECO:0000313" key="10">
    <source>
        <dbReference type="EMBL" id="KAK5779161.1"/>
    </source>
</evidence>
<dbReference type="Gene3D" id="1.10.10.1180">
    <property type="entry name" value="MAN1, winged-helix domain"/>
    <property type="match status" value="1"/>
</dbReference>
<dbReference type="Pfam" id="PF09402">
    <property type="entry name" value="MSC"/>
    <property type="match status" value="1"/>
</dbReference>
<dbReference type="CDD" id="cd12935">
    <property type="entry name" value="LEM_like"/>
    <property type="match status" value="1"/>
</dbReference>
<feature type="domain" description="Man1/Src1-like C-terminal" evidence="8">
    <location>
        <begin position="463"/>
        <end position="840"/>
    </location>
</feature>
<dbReference type="GO" id="GO:0005783">
    <property type="term" value="C:endoplasmic reticulum"/>
    <property type="evidence" value="ECO:0007669"/>
    <property type="project" value="TreeGrafter"/>
</dbReference>
<evidence type="ECO:0008006" key="12">
    <source>
        <dbReference type="Google" id="ProtNLM"/>
    </source>
</evidence>
<feature type="domain" description="HeH/LEM" evidence="9">
    <location>
        <begin position="13"/>
        <end position="44"/>
    </location>
</feature>
<feature type="transmembrane region" description="Helical" evidence="7">
    <location>
        <begin position="458"/>
        <end position="475"/>
    </location>
</feature>
<name>A0AAN7ZXI9_9SACH</name>
<dbReference type="Proteomes" id="UP001306508">
    <property type="component" value="Unassembled WGS sequence"/>
</dbReference>
<comment type="caution">
    <text evidence="10">The sequence shown here is derived from an EMBL/GenBank/DDBJ whole genome shotgun (WGS) entry which is preliminary data.</text>
</comment>
<dbReference type="Pfam" id="PF12949">
    <property type="entry name" value="HeH"/>
    <property type="match status" value="1"/>
</dbReference>